<evidence type="ECO:0000256" key="10">
    <source>
        <dbReference type="ARBA" id="ARBA00023136"/>
    </source>
</evidence>
<dbReference type="InterPro" id="IPR011527">
    <property type="entry name" value="ABC1_TM_dom"/>
</dbReference>
<dbReference type="Gene3D" id="1.20.1560.10">
    <property type="entry name" value="ABC transporter type 1, transmembrane domain"/>
    <property type="match status" value="1"/>
</dbReference>
<dbReference type="Gene3D" id="3.40.50.300">
    <property type="entry name" value="P-loop containing nucleotide triphosphate hydrolases"/>
    <property type="match status" value="1"/>
</dbReference>
<keyword evidence="9" id="KW-0445">Lipid transport</keyword>
<dbReference type="InterPro" id="IPR011917">
    <property type="entry name" value="ABC_transpr_lipidA"/>
</dbReference>
<feature type="transmembrane region" description="Helical" evidence="11">
    <location>
        <begin position="261"/>
        <end position="281"/>
    </location>
</feature>
<keyword evidence="4 11" id="KW-0812">Transmembrane</keyword>
<dbReference type="PROSITE" id="PS00211">
    <property type="entry name" value="ABC_TRANSPORTER_1"/>
    <property type="match status" value="1"/>
</dbReference>
<dbReference type="NCBIfam" id="TIGR02203">
    <property type="entry name" value="MsbA_lipidA"/>
    <property type="match status" value="1"/>
</dbReference>
<dbReference type="InterPro" id="IPR003439">
    <property type="entry name" value="ABC_transporter-like_ATP-bd"/>
</dbReference>
<dbReference type="InterPro" id="IPR039421">
    <property type="entry name" value="Type_1_exporter"/>
</dbReference>
<keyword evidence="2" id="KW-0813">Transport</keyword>
<proteinExistence type="predicted"/>
<organism evidence="14 15">
    <name type="scientific">Thalassotalea euphylliae</name>
    <dbReference type="NCBI Taxonomy" id="1655234"/>
    <lineage>
        <taxon>Bacteria</taxon>
        <taxon>Pseudomonadati</taxon>
        <taxon>Pseudomonadota</taxon>
        <taxon>Gammaproteobacteria</taxon>
        <taxon>Alteromonadales</taxon>
        <taxon>Colwelliaceae</taxon>
        <taxon>Thalassotalea</taxon>
    </lineage>
</organism>
<comment type="caution">
    <text evidence="14">The sequence shown here is derived from an EMBL/GenBank/DDBJ whole genome shotgun (WGS) entry which is preliminary data.</text>
</comment>
<dbReference type="PANTHER" id="PTHR43394:SF1">
    <property type="entry name" value="ATP-BINDING CASSETTE SUB-FAMILY B MEMBER 10, MITOCHONDRIAL"/>
    <property type="match status" value="1"/>
</dbReference>
<dbReference type="GO" id="GO:0005886">
    <property type="term" value="C:plasma membrane"/>
    <property type="evidence" value="ECO:0007669"/>
    <property type="project" value="UniProtKB-SubCell"/>
</dbReference>
<evidence type="ECO:0000259" key="13">
    <source>
        <dbReference type="PROSITE" id="PS50929"/>
    </source>
</evidence>
<dbReference type="FunFam" id="3.40.50.300:FF:000140">
    <property type="entry name" value="Lipid A export ATP-binding/permease protein MsbA"/>
    <property type="match status" value="1"/>
</dbReference>
<dbReference type="SUPFAM" id="SSF52540">
    <property type="entry name" value="P-loop containing nucleoside triphosphate hydrolases"/>
    <property type="match status" value="1"/>
</dbReference>
<dbReference type="PROSITE" id="PS50893">
    <property type="entry name" value="ABC_TRANSPORTER_2"/>
    <property type="match status" value="1"/>
</dbReference>
<feature type="domain" description="ABC transporter" evidence="12">
    <location>
        <begin position="353"/>
        <end position="588"/>
    </location>
</feature>
<keyword evidence="8 11" id="KW-1133">Transmembrane helix</keyword>
<feature type="transmembrane region" description="Helical" evidence="11">
    <location>
        <begin position="36"/>
        <end position="57"/>
    </location>
</feature>
<evidence type="ECO:0000256" key="9">
    <source>
        <dbReference type="ARBA" id="ARBA00023055"/>
    </source>
</evidence>
<accession>A0A3E0TVP0</accession>
<dbReference type="Proteomes" id="UP000256478">
    <property type="component" value="Unassembled WGS sequence"/>
</dbReference>
<evidence type="ECO:0000256" key="6">
    <source>
        <dbReference type="ARBA" id="ARBA00022840"/>
    </source>
</evidence>
<dbReference type="EMBL" id="QUOU01000001">
    <property type="protein sequence ID" value="REL28658.1"/>
    <property type="molecule type" value="Genomic_DNA"/>
</dbReference>
<dbReference type="SMART" id="SM00382">
    <property type="entry name" value="AAA"/>
    <property type="match status" value="1"/>
</dbReference>
<dbReference type="GO" id="GO:0005524">
    <property type="term" value="F:ATP binding"/>
    <property type="evidence" value="ECO:0007669"/>
    <property type="project" value="UniProtKB-KW"/>
</dbReference>
<evidence type="ECO:0000256" key="7">
    <source>
        <dbReference type="ARBA" id="ARBA00022967"/>
    </source>
</evidence>
<feature type="transmembrane region" description="Helical" evidence="11">
    <location>
        <begin position="179"/>
        <end position="197"/>
    </location>
</feature>
<sequence length="592" mass="65937">MVNGSKDVSPTEQHITELNTWHNFKRLIRHAFPYRAASFFAVFCMLGYASIDVYFLSKLPALIDEGLTGKNPDFMKWAPLFVIVCFILRGTFHFLSNYCLAWVGNNVVADLRQKIFKHVMAMPVAFHDSVSTGTLISKLTFDTEQVLEAVSKSLLTLVQQGGFVIGLLFLMFWESWQLSAIFLVITPIIAVIVTIVSKRFRKISKNIQNAMGEVTSAAEQTFNGHKVVITFDGQERENDRFFQINKHNRQQRMKMVTAKSASVPIIQIIASFALAFVLYVATLDGFVENLTPGVFMGVVTYMTMLLRPLKLLTNVNNEFQRGMAASSSIFELLDKQPERETGNQVLEKSQGNLTVNRVSFAYPSEEKLTLDNISFHANSGETIALVGRSGSGKSTLTSLLLRFYQAQKGEILIDDTDISTLTIKSLRRQFAYVSQQVVLFNDSLANNIAYAKPDATKAEIIAAAKKAHVLEFAEKLPQGLDTNIGDNGALLSGGQRQRVAIARALLCDAPFLILDEATSALDTESERHIQDALTELQQQRTSIIIAHRLSTIENATSILVIDQGKVIEQGNHEELLAKDGAYAQLHKFQFAH</sequence>
<evidence type="ECO:0000256" key="8">
    <source>
        <dbReference type="ARBA" id="ARBA00022989"/>
    </source>
</evidence>
<keyword evidence="7" id="KW-1278">Translocase</keyword>
<evidence type="ECO:0000259" key="12">
    <source>
        <dbReference type="PROSITE" id="PS50893"/>
    </source>
</evidence>
<evidence type="ECO:0000313" key="14">
    <source>
        <dbReference type="EMBL" id="REL28658.1"/>
    </source>
</evidence>
<reference evidence="14 15" key="1">
    <citation type="submission" date="2018-08" db="EMBL/GenBank/DDBJ databases">
        <title>Thalassotalea euphylliae genome.</title>
        <authorList>
            <person name="Summers S."/>
            <person name="Rice S.A."/>
            <person name="Freckelton M.L."/>
            <person name="Nedved B.T."/>
            <person name="Hadfield M.G."/>
        </authorList>
    </citation>
    <scope>NUCLEOTIDE SEQUENCE [LARGE SCALE GENOMIC DNA]</scope>
    <source>
        <strain evidence="14 15">H1</strain>
    </source>
</reference>
<keyword evidence="3" id="KW-1003">Cell membrane</keyword>
<evidence type="ECO:0000256" key="2">
    <source>
        <dbReference type="ARBA" id="ARBA00022448"/>
    </source>
</evidence>
<feature type="domain" description="ABC transmembrane type-1" evidence="13">
    <location>
        <begin position="39"/>
        <end position="321"/>
    </location>
</feature>
<evidence type="ECO:0000256" key="5">
    <source>
        <dbReference type="ARBA" id="ARBA00022741"/>
    </source>
</evidence>
<dbReference type="OrthoDB" id="9806127at2"/>
<evidence type="ECO:0000256" key="1">
    <source>
        <dbReference type="ARBA" id="ARBA00004651"/>
    </source>
</evidence>
<dbReference type="AlphaFoldDB" id="A0A3E0TVP0"/>
<dbReference type="InterPro" id="IPR027417">
    <property type="entry name" value="P-loop_NTPase"/>
</dbReference>
<dbReference type="InterPro" id="IPR017871">
    <property type="entry name" value="ABC_transporter-like_CS"/>
</dbReference>
<dbReference type="InterPro" id="IPR036640">
    <property type="entry name" value="ABC1_TM_sf"/>
</dbReference>
<evidence type="ECO:0000256" key="3">
    <source>
        <dbReference type="ARBA" id="ARBA00022475"/>
    </source>
</evidence>
<keyword evidence="6 14" id="KW-0067">ATP-binding</keyword>
<dbReference type="RefSeq" id="WP_116009687.1">
    <property type="nucleotide sequence ID" value="NZ_QUOU01000001.1"/>
</dbReference>
<evidence type="ECO:0000256" key="11">
    <source>
        <dbReference type="SAM" id="Phobius"/>
    </source>
</evidence>
<protein>
    <submittedName>
        <fullName evidence="14">Lipid A export permease/ATP-binding protein MsbA</fullName>
    </submittedName>
</protein>
<feature type="transmembrane region" description="Helical" evidence="11">
    <location>
        <begin position="154"/>
        <end position="173"/>
    </location>
</feature>
<name>A0A3E0TVP0_9GAMM</name>
<dbReference type="Pfam" id="PF00664">
    <property type="entry name" value="ABC_membrane"/>
    <property type="match status" value="1"/>
</dbReference>
<dbReference type="GO" id="GO:0016887">
    <property type="term" value="F:ATP hydrolysis activity"/>
    <property type="evidence" value="ECO:0007669"/>
    <property type="project" value="InterPro"/>
</dbReference>
<dbReference type="GO" id="GO:0015421">
    <property type="term" value="F:ABC-type oligopeptide transporter activity"/>
    <property type="evidence" value="ECO:0007669"/>
    <property type="project" value="TreeGrafter"/>
</dbReference>
<dbReference type="GO" id="GO:0034040">
    <property type="term" value="F:ATPase-coupled lipid transmembrane transporter activity"/>
    <property type="evidence" value="ECO:0007669"/>
    <property type="project" value="InterPro"/>
</dbReference>
<evidence type="ECO:0000256" key="4">
    <source>
        <dbReference type="ARBA" id="ARBA00022692"/>
    </source>
</evidence>
<dbReference type="SUPFAM" id="SSF90123">
    <property type="entry name" value="ABC transporter transmembrane region"/>
    <property type="match status" value="1"/>
</dbReference>
<comment type="subcellular location">
    <subcellularLocation>
        <location evidence="1">Cell membrane</location>
        <topology evidence="1">Multi-pass membrane protein</topology>
    </subcellularLocation>
</comment>
<feature type="transmembrane region" description="Helical" evidence="11">
    <location>
        <begin position="77"/>
        <end position="95"/>
    </location>
</feature>
<dbReference type="CDD" id="cd18552">
    <property type="entry name" value="ABC_6TM_MsbA_like"/>
    <property type="match status" value="1"/>
</dbReference>
<gene>
    <name evidence="14" type="primary">msbA</name>
    <name evidence="14" type="ORF">DXX93_20200</name>
</gene>
<keyword evidence="10 11" id="KW-0472">Membrane</keyword>
<keyword evidence="5" id="KW-0547">Nucleotide-binding</keyword>
<dbReference type="PROSITE" id="PS50929">
    <property type="entry name" value="ABC_TM1F"/>
    <property type="match status" value="1"/>
</dbReference>
<dbReference type="Pfam" id="PF00005">
    <property type="entry name" value="ABC_tran"/>
    <property type="match status" value="1"/>
</dbReference>
<dbReference type="InterPro" id="IPR003593">
    <property type="entry name" value="AAA+_ATPase"/>
</dbReference>
<evidence type="ECO:0000313" key="15">
    <source>
        <dbReference type="Proteomes" id="UP000256478"/>
    </source>
</evidence>
<dbReference type="PANTHER" id="PTHR43394">
    <property type="entry name" value="ATP-DEPENDENT PERMEASE MDL1, MITOCHONDRIAL"/>
    <property type="match status" value="1"/>
</dbReference>